<keyword evidence="18" id="KW-1185">Reference proteome</keyword>
<keyword evidence="10" id="KW-0238">DNA-binding</keyword>
<keyword evidence="7 14" id="KW-0223">Dioxygenase</keyword>
<evidence type="ECO:0000256" key="8">
    <source>
        <dbReference type="ARBA" id="ARBA00023002"/>
    </source>
</evidence>
<protein>
    <recommendedName>
        <fullName evidence="14">Methylcytosine dioxygenase TET</fullName>
        <ecNumber evidence="14">1.14.11.80</ecNumber>
    </recommendedName>
</protein>
<comment type="catalytic activity">
    <reaction evidence="13 14">
        <text>a 5-hydroxymethyl-2'-deoxycytidine in DNA + 2-oxoglutarate + O2 = a 5-formyl-2'-deoxycytidine in DNA + succinate + CO2 + H2O</text>
        <dbReference type="Rhea" id="RHEA:53828"/>
        <dbReference type="Rhea" id="RHEA-COMP:13315"/>
        <dbReference type="Rhea" id="RHEA-COMP:13656"/>
        <dbReference type="ChEBI" id="CHEBI:15377"/>
        <dbReference type="ChEBI" id="CHEBI:15379"/>
        <dbReference type="ChEBI" id="CHEBI:16526"/>
        <dbReference type="ChEBI" id="CHEBI:16810"/>
        <dbReference type="ChEBI" id="CHEBI:30031"/>
        <dbReference type="ChEBI" id="CHEBI:136731"/>
        <dbReference type="ChEBI" id="CHEBI:137731"/>
        <dbReference type="EC" id="1.14.11.80"/>
    </reaction>
</comment>
<gene>
    <name evidence="17" type="ORF">DNTS_018844</name>
</gene>
<dbReference type="GO" id="GO:0005634">
    <property type="term" value="C:nucleus"/>
    <property type="evidence" value="ECO:0007669"/>
    <property type="project" value="UniProtKB-UniRule"/>
</dbReference>
<feature type="compositionally biased region" description="Polar residues" evidence="15">
    <location>
        <begin position="1475"/>
        <end position="1518"/>
    </location>
</feature>
<feature type="compositionally biased region" description="Polar residues" evidence="15">
    <location>
        <begin position="1879"/>
        <end position="1892"/>
    </location>
</feature>
<comment type="caution">
    <text evidence="17">The sequence shown here is derived from an EMBL/GenBank/DDBJ whole genome shotgun (WGS) entry which is preliminary data.</text>
</comment>
<evidence type="ECO:0000256" key="2">
    <source>
        <dbReference type="ARBA" id="ARBA00004286"/>
    </source>
</evidence>
<keyword evidence="9 14" id="KW-0408">Iron</keyword>
<feature type="compositionally biased region" description="Pro residues" evidence="15">
    <location>
        <begin position="1611"/>
        <end position="1629"/>
    </location>
</feature>
<dbReference type="Pfam" id="PF12851">
    <property type="entry name" value="Tet_JBP"/>
    <property type="match status" value="1"/>
</dbReference>
<comment type="cofactor">
    <cofactor evidence="14">
        <name>Fe(2+)</name>
        <dbReference type="ChEBI" id="CHEBI:29033"/>
    </cofactor>
    <text evidence="14">Binds 1 Fe(2+) ion per subunit.</text>
</comment>
<organism evidence="17 18">
    <name type="scientific">Danionella cerebrum</name>
    <dbReference type="NCBI Taxonomy" id="2873325"/>
    <lineage>
        <taxon>Eukaryota</taxon>
        <taxon>Metazoa</taxon>
        <taxon>Chordata</taxon>
        <taxon>Craniata</taxon>
        <taxon>Vertebrata</taxon>
        <taxon>Euteleostomi</taxon>
        <taxon>Actinopterygii</taxon>
        <taxon>Neopterygii</taxon>
        <taxon>Teleostei</taxon>
        <taxon>Ostariophysi</taxon>
        <taxon>Cypriniformes</taxon>
        <taxon>Danionidae</taxon>
        <taxon>Danioninae</taxon>
        <taxon>Danionella</taxon>
    </lineage>
</organism>
<name>A0A553QMK0_9TELE</name>
<feature type="compositionally biased region" description="Low complexity" evidence="15">
    <location>
        <begin position="313"/>
        <end position="324"/>
    </location>
</feature>
<comment type="cofactor">
    <cofactor evidence="14">
        <name>Zn(2+)</name>
        <dbReference type="ChEBI" id="CHEBI:29105"/>
    </cofactor>
    <text evidence="14">The zinc ions have a structural role.</text>
</comment>
<evidence type="ECO:0000256" key="11">
    <source>
        <dbReference type="ARBA" id="ARBA00023242"/>
    </source>
</evidence>
<feature type="compositionally biased region" description="Low complexity" evidence="15">
    <location>
        <begin position="1698"/>
        <end position="1708"/>
    </location>
</feature>
<evidence type="ECO:0000256" key="1">
    <source>
        <dbReference type="ARBA" id="ARBA00004123"/>
    </source>
</evidence>
<evidence type="ECO:0000256" key="10">
    <source>
        <dbReference type="ARBA" id="ARBA00023125"/>
    </source>
</evidence>
<dbReference type="GO" id="GO:0005694">
    <property type="term" value="C:chromosome"/>
    <property type="evidence" value="ECO:0007669"/>
    <property type="project" value="UniProtKB-SubCell"/>
</dbReference>
<keyword evidence="6 14" id="KW-0862">Zinc</keyword>
<feature type="compositionally biased region" description="Polar residues" evidence="15">
    <location>
        <begin position="680"/>
        <end position="697"/>
    </location>
</feature>
<feature type="region of interest" description="Disordered" evidence="15">
    <location>
        <begin position="1383"/>
        <end position="1415"/>
    </location>
</feature>
<feature type="region of interest" description="Disordered" evidence="15">
    <location>
        <begin position="1855"/>
        <end position="1892"/>
    </location>
</feature>
<feature type="compositionally biased region" description="Polar residues" evidence="15">
    <location>
        <begin position="327"/>
        <end position="343"/>
    </location>
</feature>
<evidence type="ECO:0000256" key="3">
    <source>
        <dbReference type="ARBA" id="ARBA00007502"/>
    </source>
</evidence>
<comment type="catalytic activity">
    <reaction evidence="14">
        <text>a 5-methyl-2'-deoxycytidine in DNA + 2-oxoglutarate + O2 = a 5-hydroxymethyl-2'-deoxycytidine in DNA + succinate + CO2</text>
        <dbReference type="Rhea" id="RHEA:52636"/>
        <dbReference type="Rhea" id="RHEA-COMP:11370"/>
        <dbReference type="Rhea" id="RHEA-COMP:13315"/>
        <dbReference type="ChEBI" id="CHEBI:15379"/>
        <dbReference type="ChEBI" id="CHEBI:16526"/>
        <dbReference type="ChEBI" id="CHEBI:16810"/>
        <dbReference type="ChEBI" id="CHEBI:30031"/>
        <dbReference type="ChEBI" id="CHEBI:85454"/>
        <dbReference type="ChEBI" id="CHEBI:136731"/>
        <dbReference type="EC" id="1.14.11.80"/>
    </reaction>
</comment>
<proteinExistence type="inferred from homology"/>
<dbReference type="GO" id="GO:0070579">
    <property type="term" value="F:DNA 5-methylcytosine dioxygenase activity"/>
    <property type="evidence" value="ECO:0007669"/>
    <property type="project" value="UniProtKB-UniRule"/>
</dbReference>
<dbReference type="PANTHER" id="PTHR23358">
    <property type="entry name" value="METHYLCYTOSINE DIOXYGENASE TET"/>
    <property type="match status" value="1"/>
</dbReference>
<accession>A0A553QMK0</accession>
<dbReference type="Proteomes" id="UP000316079">
    <property type="component" value="Unassembled WGS sequence"/>
</dbReference>
<evidence type="ECO:0000256" key="13">
    <source>
        <dbReference type="ARBA" id="ARBA00049431"/>
    </source>
</evidence>
<evidence type="ECO:0000256" key="4">
    <source>
        <dbReference type="ARBA" id="ARBA00022454"/>
    </source>
</evidence>
<feature type="region of interest" description="Disordered" evidence="15">
    <location>
        <begin position="627"/>
        <end position="707"/>
    </location>
</feature>
<feature type="region of interest" description="Disordered" evidence="15">
    <location>
        <begin position="530"/>
        <end position="573"/>
    </location>
</feature>
<dbReference type="GO" id="GO:0008270">
    <property type="term" value="F:zinc ion binding"/>
    <property type="evidence" value="ECO:0007669"/>
    <property type="project" value="UniProtKB-UniRule"/>
</dbReference>
<dbReference type="InterPro" id="IPR046942">
    <property type="entry name" value="TET_oxygenase"/>
</dbReference>
<keyword evidence="5 14" id="KW-0479">Metal-binding</keyword>
<evidence type="ECO:0000256" key="6">
    <source>
        <dbReference type="ARBA" id="ARBA00022833"/>
    </source>
</evidence>
<feature type="compositionally biased region" description="Polar residues" evidence="15">
    <location>
        <begin position="637"/>
        <end position="673"/>
    </location>
</feature>
<evidence type="ECO:0000313" key="17">
    <source>
        <dbReference type="EMBL" id="TRY91214.1"/>
    </source>
</evidence>
<dbReference type="EMBL" id="SRMA01025764">
    <property type="protein sequence ID" value="TRY91214.1"/>
    <property type="molecule type" value="Genomic_DNA"/>
</dbReference>
<feature type="compositionally biased region" description="Low complexity" evidence="15">
    <location>
        <begin position="1586"/>
        <end position="1610"/>
    </location>
</feature>
<feature type="region of interest" description="Disordered" evidence="15">
    <location>
        <begin position="312"/>
        <end position="343"/>
    </location>
</feature>
<evidence type="ECO:0000259" key="16">
    <source>
        <dbReference type="SMART" id="SM01333"/>
    </source>
</evidence>
<keyword evidence="8 14" id="KW-0560">Oxidoreductase</keyword>
<feature type="compositionally biased region" description="Low complexity" evidence="15">
    <location>
        <begin position="1541"/>
        <end position="1550"/>
    </location>
</feature>
<feature type="region of interest" description="Disordered" evidence="15">
    <location>
        <begin position="1695"/>
        <end position="1752"/>
    </location>
</feature>
<dbReference type="InterPro" id="IPR024779">
    <property type="entry name" value="2OGFeDO_JBP1/TET_oxygenase_dom"/>
</dbReference>
<comment type="catalytic activity">
    <reaction evidence="12 14">
        <text>a 5-formyl-2'-deoxycytidine in DNA + 2-oxoglutarate + O2 = a 5-carboxyl-2'-deoxycytidine in DNA + succinate + CO2 + H(+)</text>
        <dbReference type="Rhea" id="RHEA:53832"/>
        <dbReference type="Rhea" id="RHEA-COMP:13656"/>
        <dbReference type="Rhea" id="RHEA-COMP:13657"/>
        <dbReference type="ChEBI" id="CHEBI:15378"/>
        <dbReference type="ChEBI" id="CHEBI:15379"/>
        <dbReference type="ChEBI" id="CHEBI:16526"/>
        <dbReference type="ChEBI" id="CHEBI:16810"/>
        <dbReference type="ChEBI" id="CHEBI:30031"/>
        <dbReference type="ChEBI" id="CHEBI:137731"/>
        <dbReference type="ChEBI" id="CHEBI:137732"/>
        <dbReference type="EC" id="1.14.11.80"/>
    </reaction>
</comment>
<feature type="domain" description="Methylcytosine dioxygenase TET1-3 oxygenase" evidence="16">
    <location>
        <begin position="1127"/>
        <end position="1806"/>
    </location>
</feature>
<comment type="function">
    <text evidence="14">Dioxygenase that catalyzes the conversion of the modified genomic base 5-methylcytosine (5mC) into 5-hydroxymethylcytosine (5hmC) and plays a key role in epigenetic chromatin reprogramming during embryonic development.</text>
</comment>
<comment type="similarity">
    <text evidence="3 14">Belongs to the TET family.</text>
</comment>
<dbReference type="PANTHER" id="PTHR23358:SF4">
    <property type="entry name" value="METHYLCYTOSINE DIOXYGENASE TET3"/>
    <property type="match status" value="1"/>
</dbReference>
<dbReference type="InterPro" id="IPR040175">
    <property type="entry name" value="TET1/2/3"/>
</dbReference>
<evidence type="ECO:0000256" key="7">
    <source>
        <dbReference type="ARBA" id="ARBA00022964"/>
    </source>
</evidence>
<dbReference type="GO" id="GO:0045944">
    <property type="term" value="P:positive regulation of transcription by RNA polymerase II"/>
    <property type="evidence" value="ECO:0007669"/>
    <property type="project" value="TreeGrafter"/>
</dbReference>
<feature type="region of interest" description="Disordered" evidence="15">
    <location>
        <begin position="740"/>
        <end position="763"/>
    </location>
</feature>
<dbReference type="OrthoDB" id="8854879at2759"/>
<sequence length="1906" mass="209347">MEIGSHDRLEEGVLNQDLSNGLKLAETERNICEEVRDEAREQHQHNFPDGARYMSQTPDWVPAAKSSNPESQQGALSVQNINTSVKDVGMEDAQNLVDFSTSVGSVQSYTNNQSSQTCQLYERFNQEMSKRGEETRQENASFPPEDLNTLQAALSKARHGHKPPNCDCDGPDCPDYLEWLEKQIKMVTKCQDKSSCTLSVSTPQQDEQHHCAQMQQCGSKPLPVQDAISQPQVNKPPATRPYGPLPPIPCSPTVLSIAKERNVSLQTAIAIEALTQLSATVPQTVVPPGESSPANHHHHLPTSFAQSISQVVSSSGPPLSTSASFHYPQQQQRPKFQGETATPNNLHHFASPHPISKSPVTSMPSSLNVQSQRWNQGTASNCVKSPAQNSWMTVNTDSQQAFVNPPQGRRDHVSELKQLLGDSCGKASNSGSMFPLPHPSLQNGHLGSFTGMPHIKQEVDTNEYLDQERMLNGQHVFPGQQFSNSIRNSTQAALQQHLHHKRNLFQNSQAFGSLGHMACQNLRKWWPHTNPESPVAIKQEHKEPKKKKTAQSSPLLKQQMGGLFGSPGASLPKPKQIVIKKHKQKASQPTFLPQKQIAISKAPFIPPGYVSSLSQLIPSLPGMEAGLPCSQGAESHPATTQSQESLSNCSSAHSSECMDSSNPVSVQATSKQNVLVPAGSKSSIPAISTPNQTSITQPSPSLSNLSNLDPKFEELIRQFEEEFGDTGTSSSASENCPVRAAVTGSQPNSGQAKTESLPSMQTNNCHLVPTTESESMEEGQKDINETKKETTLLPPEEFCTIKQNSVKFDVVMKPSESQDAVAEQHHPFATPFSPPSKRIKIESSNGVTVLSTNACFSADRQGDDLNTPTKEIFPSSPSLKGFLESPLRYLDTPTKSLLNTPVKEGEPDFPTCDCLAGQSPEREEGPYYNHLGSGRDLASVRELMEGRDRGGAAGRGRTSPLFACQAETIAFLSPRLTLLWPLTSLPTPVDLPVFPRPMQLLLNRYGEKGEAVRIEKVIYTGREGKSTQGCPIAKWVIRRSSEKEKLLCVVKQRPGHHCENTVIVVVILAWEGLPNALADKLYREVTQTITKYGNATSRRCGLNEDRTCACQGKDPETCGASFSFGCSWSMYFNGCKYARSKTPRKFRLHGEHPEEEENLRDNFQILATQVAPLYKKLAPQAYSNQCLHEDIASDCRLGLKAGRPFSGITACMDFCAHAHKDQHNLHNGCTVVCTLTKEENRIVGSLPEDEQLHVLPLYKISPTDEFGSEENQRRKMQTGALQMLTNFRREVRKLPEPAKSCRQRRLEAKKAASEKKNKKLQLTETPVKTIKMEMNHMDSPNTQQGNKAIPKQEVKPIIKKEPVNHFQPLNGAIPSYPVLGNGKTTPSSHKMKSSFSSGDYARGRMPTNSQPPAQGPVFHPNLQDLHYGYYNYPPNGLYSPGVMGYDDGHSNRAFDQKPDIQHLQAKLAQVYPRHTGQQQMTDSSFQGYSQTPELPQSPAPQSHTPSVTHEQTNYSTPIVKQEPMDVPLYDGRLDGQAQSCPNTPNTTPNPEAWAVNKSNGSLVSKGWDGNRPGSNNSPFTPDMQRLHQQSPHQQAQYPQQRQWNSYSCPNTPMPSSSPSPSAGPSPAPSPHLASHRQWGSPAPSPQPKSWGAYGPMGYGAGSIRQGHPAGAFPDKMLSQESVNCGSAPLGLQEKAWKSSGGSAAGSTPSPAPEGRLFPDALQRPDNQACWDSGSETQSQHDPDEEEVWSDSEHNFLDPNIGGVAVAPMHGSILIECARRELHATTPLKKPDRTRPSRISLVFYQHKNLNQPCHGLAIWEAKMKILAERAQQRQQEAALLGLSQEEMKAYAKKRKWAAGATSQSPGQSKDKREGVVTRMAPTQNTNSIVTVSPYPSTQLTGPYSRFV</sequence>
<evidence type="ECO:0000313" key="18">
    <source>
        <dbReference type="Proteomes" id="UP000316079"/>
    </source>
</evidence>
<feature type="compositionally biased region" description="Low complexity" evidence="15">
    <location>
        <begin position="698"/>
        <end position="707"/>
    </location>
</feature>
<evidence type="ECO:0000256" key="15">
    <source>
        <dbReference type="SAM" id="MobiDB-lite"/>
    </source>
</evidence>
<evidence type="ECO:0000256" key="5">
    <source>
        <dbReference type="ARBA" id="ARBA00022723"/>
    </source>
</evidence>
<keyword evidence="4" id="KW-0158">Chromosome</keyword>
<feature type="compositionally biased region" description="Polar residues" evidence="15">
    <location>
        <begin position="743"/>
        <end position="763"/>
    </location>
</feature>
<evidence type="ECO:0000256" key="14">
    <source>
        <dbReference type="RuleBase" id="RU367064"/>
    </source>
</evidence>
<dbReference type="GO" id="GO:0040029">
    <property type="term" value="P:epigenetic regulation of gene expression"/>
    <property type="evidence" value="ECO:0007669"/>
    <property type="project" value="InterPro"/>
</dbReference>
<reference evidence="17 18" key="1">
    <citation type="journal article" date="2019" name="Sci. Data">
        <title>Hybrid genome assembly and annotation of Danionella translucida.</title>
        <authorList>
            <person name="Kadobianskyi M."/>
            <person name="Schulze L."/>
            <person name="Schuelke M."/>
            <person name="Judkewitz B."/>
        </authorList>
    </citation>
    <scope>NUCLEOTIDE SEQUENCE [LARGE SCALE GENOMIC DNA]</scope>
    <source>
        <strain evidence="17 18">Bolton</strain>
    </source>
</reference>
<comment type="subcellular location">
    <subcellularLocation>
        <location evidence="2">Chromosome</location>
    </subcellularLocation>
    <subcellularLocation>
        <location evidence="1">Nucleus</location>
    </subcellularLocation>
</comment>
<evidence type="ECO:0000256" key="12">
    <source>
        <dbReference type="ARBA" id="ARBA00047840"/>
    </source>
</evidence>
<dbReference type="SMART" id="SM01333">
    <property type="entry name" value="Tet_JBP"/>
    <property type="match status" value="1"/>
</dbReference>
<dbReference type="STRING" id="623744.A0A553QMK0"/>
<dbReference type="EC" id="1.14.11.80" evidence="14"/>
<feature type="region of interest" description="Disordered" evidence="15">
    <location>
        <begin position="1473"/>
        <end position="1653"/>
    </location>
</feature>
<evidence type="ECO:0000256" key="9">
    <source>
        <dbReference type="ARBA" id="ARBA00023004"/>
    </source>
</evidence>
<dbReference type="GO" id="GO:0141166">
    <property type="term" value="P:chromosomal 5-methylcytosine DNA demethylation pathway"/>
    <property type="evidence" value="ECO:0007669"/>
    <property type="project" value="UniProtKB-UniRule"/>
</dbReference>
<keyword evidence="11" id="KW-0539">Nucleus</keyword>